<proteinExistence type="predicted"/>
<evidence type="ECO:0000313" key="3">
    <source>
        <dbReference type="Proteomes" id="UP000470404"/>
    </source>
</evidence>
<evidence type="ECO:0000256" key="1">
    <source>
        <dbReference type="SAM" id="Phobius"/>
    </source>
</evidence>
<evidence type="ECO:0000313" key="2">
    <source>
        <dbReference type="EMBL" id="NEC62984.1"/>
    </source>
</evidence>
<reference evidence="2 3" key="1">
    <citation type="submission" date="2020-01" db="EMBL/GenBank/DDBJ databases">
        <title>Insect and environment-associated Actinomycetes.</title>
        <authorList>
            <person name="Currrie C."/>
            <person name="Chevrette M."/>
            <person name="Carlson C."/>
            <person name="Stubbendieck R."/>
            <person name="Wendt-Pienkowski E."/>
        </authorList>
    </citation>
    <scope>NUCLEOTIDE SEQUENCE [LARGE SCALE GENOMIC DNA]</scope>
    <source>
        <strain evidence="2 3">SID8386</strain>
    </source>
</reference>
<keyword evidence="1" id="KW-1133">Transmembrane helix</keyword>
<gene>
    <name evidence="2" type="ORF">G3I59_47200</name>
</gene>
<dbReference type="RefSeq" id="WP_067584461.1">
    <property type="nucleotide sequence ID" value="NZ_JAAGNC010000223.1"/>
</dbReference>
<name>A0ABX0C899_9PSEU</name>
<comment type="caution">
    <text evidence="2">The sequence shown here is derived from an EMBL/GenBank/DDBJ whole genome shotgun (WGS) entry which is preliminary data.</text>
</comment>
<keyword evidence="1" id="KW-0812">Transmembrane</keyword>
<keyword evidence="3" id="KW-1185">Reference proteome</keyword>
<dbReference type="EMBL" id="JAAGNC010000223">
    <property type="protein sequence ID" value="NEC62984.1"/>
    <property type="molecule type" value="Genomic_DNA"/>
</dbReference>
<organism evidence="2 3">
    <name type="scientific">Amycolatopsis rubida</name>
    <dbReference type="NCBI Taxonomy" id="112413"/>
    <lineage>
        <taxon>Bacteria</taxon>
        <taxon>Bacillati</taxon>
        <taxon>Actinomycetota</taxon>
        <taxon>Actinomycetes</taxon>
        <taxon>Pseudonocardiales</taxon>
        <taxon>Pseudonocardiaceae</taxon>
        <taxon>Amycolatopsis</taxon>
    </lineage>
</organism>
<accession>A0ABX0C899</accession>
<protein>
    <submittedName>
        <fullName evidence="2">Uncharacterized protein</fullName>
    </submittedName>
</protein>
<dbReference type="Proteomes" id="UP000470404">
    <property type="component" value="Unassembled WGS sequence"/>
</dbReference>
<sequence length="111" mass="12277">MSTRAHGANKRHLNRHRRARHGLDGWELSLHILDQRPQATFKVRPVAYQVLQLLLPPRDLPVPDRVDVGRPLQPVGASTQLRFDVAPVLVAMAATMVVAAFIARSATGSDM</sequence>
<keyword evidence="1" id="KW-0472">Membrane</keyword>
<feature type="transmembrane region" description="Helical" evidence="1">
    <location>
        <begin position="85"/>
        <end position="103"/>
    </location>
</feature>